<dbReference type="EMBL" id="JANBQB010000227">
    <property type="protein sequence ID" value="KAJ1979276.1"/>
    <property type="molecule type" value="Genomic_DNA"/>
</dbReference>
<dbReference type="PROSITE" id="PS00061">
    <property type="entry name" value="ADH_SHORT"/>
    <property type="match status" value="1"/>
</dbReference>
<dbReference type="Proteomes" id="UP001151582">
    <property type="component" value="Unassembled WGS sequence"/>
</dbReference>
<dbReference type="Pfam" id="PF00106">
    <property type="entry name" value="adh_short"/>
    <property type="match status" value="1"/>
</dbReference>
<evidence type="ECO:0000256" key="1">
    <source>
        <dbReference type="ARBA" id="ARBA00006484"/>
    </source>
</evidence>
<evidence type="ECO:0000256" key="3">
    <source>
        <dbReference type="ARBA" id="ARBA00023002"/>
    </source>
</evidence>
<keyword evidence="2" id="KW-0521">NADP</keyword>
<dbReference type="PRINTS" id="PR00081">
    <property type="entry name" value="GDHRDH"/>
</dbReference>
<gene>
    <name evidence="5" type="ORF">H4R34_002892</name>
</gene>
<dbReference type="OrthoDB" id="6251714at2759"/>
<dbReference type="Gene3D" id="3.40.50.720">
    <property type="entry name" value="NAD(P)-binding Rossmann-like Domain"/>
    <property type="match status" value="1"/>
</dbReference>
<dbReference type="InterPro" id="IPR002347">
    <property type="entry name" value="SDR_fam"/>
</dbReference>
<evidence type="ECO:0008006" key="7">
    <source>
        <dbReference type="Google" id="ProtNLM"/>
    </source>
</evidence>
<dbReference type="PANTHER" id="PTHR42901">
    <property type="entry name" value="ALCOHOL DEHYDROGENASE"/>
    <property type="match status" value="1"/>
</dbReference>
<organism evidence="5 6">
    <name type="scientific">Dimargaris verticillata</name>
    <dbReference type="NCBI Taxonomy" id="2761393"/>
    <lineage>
        <taxon>Eukaryota</taxon>
        <taxon>Fungi</taxon>
        <taxon>Fungi incertae sedis</taxon>
        <taxon>Zoopagomycota</taxon>
        <taxon>Kickxellomycotina</taxon>
        <taxon>Dimargaritomycetes</taxon>
        <taxon>Dimargaritales</taxon>
        <taxon>Dimargaritaceae</taxon>
        <taxon>Dimargaris</taxon>
    </lineage>
</organism>
<dbReference type="SUPFAM" id="SSF51735">
    <property type="entry name" value="NAD(P)-binding Rossmann-fold domains"/>
    <property type="match status" value="1"/>
</dbReference>
<name>A0A9W8ECH8_9FUNG</name>
<keyword evidence="3" id="KW-0560">Oxidoreductase</keyword>
<dbReference type="PANTHER" id="PTHR42901:SF1">
    <property type="entry name" value="ALCOHOL DEHYDROGENASE"/>
    <property type="match status" value="1"/>
</dbReference>
<reference evidence="5" key="1">
    <citation type="submission" date="2022-07" db="EMBL/GenBank/DDBJ databases">
        <title>Phylogenomic reconstructions and comparative analyses of Kickxellomycotina fungi.</title>
        <authorList>
            <person name="Reynolds N.K."/>
            <person name="Stajich J.E."/>
            <person name="Barry K."/>
            <person name="Grigoriev I.V."/>
            <person name="Crous P."/>
            <person name="Smith M.E."/>
        </authorList>
    </citation>
    <scope>NUCLEOTIDE SEQUENCE</scope>
    <source>
        <strain evidence="5">RSA 567</strain>
    </source>
</reference>
<evidence type="ECO:0000256" key="2">
    <source>
        <dbReference type="ARBA" id="ARBA00022857"/>
    </source>
</evidence>
<evidence type="ECO:0000313" key="5">
    <source>
        <dbReference type="EMBL" id="KAJ1979276.1"/>
    </source>
</evidence>
<keyword evidence="6" id="KW-1185">Reference proteome</keyword>
<dbReference type="InterPro" id="IPR036291">
    <property type="entry name" value="NAD(P)-bd_dom_sf"/>
</dbReference>
<dbReference type="AlphaFoldDB" id="A0A9W8ECH8"/>
<comment type="caution">
    <text evidence="5">The sequence shown here is derived from an EMBL/GenBank/DDBJ whole genome shotgun (WGS) entry which is preliminary data.</text>
</comment>
<protein>
    <recommendedName>
        <fullName evidence="7">NAD(P)-binding protein</fullName>
    </recommendedName>
</protein>
<dbReference type="InterPro" id="IPR020904">
    <property type="entry name" value="Sc_DH/Rdtase_CS"/>
</dbReference>
<sequence>MYKNLSGKTVFITGASSGIGEAVAKAYAAAGSNVILTARRADRLKALKARLEAQYPTVKVYATALDVTDNAQVGQVFDDLPAEFSRIDILINNAGLALNSAPVDVISLDSINTTLDTNVKGVVHCTRAVLPKMKTQAATNNLAIGGHIVNLSSAVAHHAIANGPIYCASKHAIDAITRSMRYDLANSKVKVSAVSPGYVQTEFLEVATGSPDIAKQMYGSMVPLQPEDVAETILFITSRPAHVDVADVLLYPHGQAGGQ</sequence>
<evidence type="ECO:0000313" key="6">
    <source>
        <dbReference type="Proteomes" id="UP001151582"/>
    </source>
</evidence>
<dbReference type="PRINTS" id="PR00080">
    <property type="entry name" value="SDRFAMILY"/>
</dbReference>
<accession>A0A9W8ECH8</accession>
<dbReference type="GO" id="GO:0016616">
    <property type="term" value="F:oxidoreductase activity, acting on the CH-OH group of donors, NAD or NADP as acceptor"/>
    <property type="evidence" value="ECO:0007669"/>
    <property type="project" value="UniProtKB-ARBA"/>
</dbReference>
<dbReference type="FunFam" id="3.40.50.720:FF:000047">
    <property type="entry name" value="NADP-dependent L-serine/L-allo-threonine dehydrogenase"/>
    <property type="match status" value="1"/>
</dbReference>
<proteinExistence type="inferred from homology"/>
<comment type="similarity">
    <text evidence="1 4">Belongs to the short-chain dehydrogenases/reductases (SDR) family.</text>
</comment>
<evidence type="ECO:0000256" key="4">
    <source>
        <dbReference type="RuleBase" id="RU000363"/>
    </source>
</evidence>